<dbReference type="InterPro" id="IPR025827">
    <property type="entry name" value="Zn_ribbon_recom_dom"/>
</dbReference>
<dbReference type="OrthoDB" id="7277848at2"/>
<dbReference type="GO" id="GO:0003677">
    <property type="term" value="F:DNA binding"/>
    <property type="evidence" value="ECO:0007669"/>
    <property type="project" value="UniProtKB-KW"/>
</dbReference>
<dbReference type="Gene3D" id="3.90.1750.20">
    <property type="entry name" value="Putative Large Serine Recombinase, Chain B, Domain 2"/>
    <property type="match status" value="1"/>
</dbReference>
<dbReference type="eggNOG" id="COG1961">
    <property type="taxonomic scope" value="Bacteria"/>
</dbReference>
<sequence>MALDKGKLQALRCFKWVEGIVFNRKEYKTGRIKPESEWITVSVEPIIDPELFEQVSLKLESRSPDKIPPRVVSSPTLLTGIVRCGSCGSAMTIATGKGGRYRYYKCSRKINDLARGERCQNTNVPMEKLDGLILRTVAERIFTPERVELMLKELEINLKYARSDQHEQIRQLT</sequence>
<dbReference type="HOGENOM" id="CLU_1546175_0_0_7"/>
<dbReference type="GO" id="GO:0000150">
    <property type="term" value="F:DNA strand exchange activity"/>
    <property type="evidence" value="ECO:0007669"/>
    <property type="project" value="TreeGrafter"/>
</dbReference>
<evidence type="ECO:0000256" key="2">
    <source>
        <dbReference type="ARBA" id="ARBA00023172"/>
    </source>
</evidence>
<dbReference type="KEGG" id="ppd:Ppro_3120"/>
<dbReference type="InterPro" id="IPR050639">
    <property type="entry name" value="SSR_resolvase"/>
</dbReference>
<name>A1ATP3_PELPD</name>
<evidence type="ECO:0000259" key="3">
    <source>
        <dbReference type="Pfam" id="PF13408"/>
    </source>
</evidence>
<proteinExistence type="predicted"/>
<dbReference type="PANTHER" id="PTHR30461:SF2">
    <property type="entry name" value="SERINE RECOMBINASE PINE-RELATED"/>
    <property type="match status" value="1"/>
</dbReference>
<dbReference type="PANTHER" id="PTHR30461">
    <property type="entry name" value="DNA-INVERTASE FROM LAMBDOID PROPHAGE"/>
    <property type="match status" value="1"/>
</dbReference>
<keyword evidence="5" id="KW-1185">Reference proteome</keyword>
<keyword evidence="1" id="KW-0238">DNA-binding</keyword>
<evidence type="ECO:0000313" key="5">
    <source>
        <dbReference type="Proteomes" id="UP000006732"/>
    </source>
</evidence>
<feature type="domain" description="Recombinase zinc beta ribbon" evidence="3">
    <location>
        <begin position="77"/>
        <end position="137"/>
    </location>
</feature>
<reference evidence="4 5" key="1">
    <citation type="submission" date="2006-10" db="EMBL/GenBank/DDBJ databases">
        <title>Complete sequence of chromosome of Pelobacter propionicus DSM 2379.</title>
        <authorList>
            <consortium name="US DOE Joint Genome Institute"/>
            <person name="Copeland A."/>
            <person name="Lucas S."/>
            <person name="Lapidus A."/>
            <person name="Barry K."/>
            <person name="Detter J.C."/>
            <person name="Glavina del Rio T."/>
            <person name="Hammon N."/>
            <person name="Israni S."/>
            <person name="Dalin E."/>
            <person name="Tice H."/>
            <person name="Pitluck S."/>
            <person name="Saunders E."/>
            <person name="Brettin T."/>
            <person name="Bruce D."/>
            <person name="Han C."/>
            <person name="Tapia R."/>
            <person name="Schmutz J."/>
            <person name="Larimer F."/>
            <person name="Land M."/>
            <person name="Hauser L."/>
            <person name="Kyrpides N."/>
            <person name="Kim E."/>
            <person name="Lovley D."/>
            <person name="Richardson P."/>
        </authorList>
    </citation>
    <scope>NUCLEOTIDE SEQUENCE [LARGE SCALE GENOMIC DNA]</scope>
    <source>
        <strain evidence="5">DSM 2379 / NBRC 103807 / OttBd1</strain>
    </source>
</reference>
<protein>
    <submittedName>
        <fullName evidence="4">Recombinase</fullName>
    </submittedName>
</protein>
<keyword evidence="2" id="KW-0233">DNA recombination</keyword>
<evidence type="ECO:0000313" key="4">
    <source>
        <dbReference type="EMBL" id="ABL00714.1"/>
    </source>
</evidence>
<dbReference type="Pfam" id="PF13408">
    <property type="entry name" value="Zn_ribbon_recom"/>
    <property type="match status" value="1"/>
</dbReference>
<evidence type="ECO:0000256" key="1">
    <source>
        <dbReference type="ARBA" id="ARBA00023125"/>
    </source>
</evidence>
<organism evidence="4 5">
    <name type="scientific">Pelobacter propionicus (strain DSM 2379 / NBRC 103807 / OttBd1)</name>
    <dbReference type="NCBI Taxonomy" id="338966"/>
    <lineage>
        <taxon>Bacteria</taxon>
        <taxon>Pseudomonadati</taxon>
        <taxon>Thermodesulfobacteriota</taxon>
        <taxon>Desulfuromonadia</taxon>
        <taxon>Desulfuromonadales</taxon>
        <taxon>Desulfuromonadaceae</taxon>
        <taxon>Pelobacter</taxon>
    </lineage>
</organism>
<dbReference type="InterPro" id="IPR038109">
    <property type="entry name" value="DNA_bind_recomb_sf"/>
</dbReference>
<accession>A1ATP3</accession>
<dbReference type="AlphaFoldDB" id="A1ATP3"/>
<gene>
    <name evidence="4" type="ordered locus">Ppro_3120</name>
</gene>
<dbReference type="EMBL" id="CP000482">
    <property type="protein sequence ID" value="ABL00714.1"/>
    <property type="molecule type" value="Genomic_DNA"/>
</dbReference>
<dbReference type="STRING" id="338966.Ppro_3120"/>
<dbReference type="RefSeq" id="WP_011736946.1">
    <property type="nucleotide sequence ID" value="NC_008609.1"/>
</dbReference>
<dbReference type="Proteomes" id="UP000006732">
    <property type="component" value="Chromosome"/>
</dbReference>